<dbReference type="EMBL" id="JMIR01000029">
    <property type="protein sequence ID" value="KEO82003.1"/>
    <property type="molecule type" value="Genomic_DNA"/>
</dbReference>
<dbReference type="AlphaFoldDB" id="A0A074LQ80"/>
<accession>A0A074LQ80</accession>
<dbReference type="OrthoDB" id="9153118at2"/>
<dbReference type="Proteomes" id="UP000027931">
    <property type="component" value="Unassembled WGS sequence"/>
</dbReference>
<dbReference type="STRING" id="1157490.EL26_17690"/>
<dbReference type="GO" id="GO:0009295">
    <property type="term" value="C:nucleoid"/>
    <property type="evidence" value="ECO:0007669"/>
    <property type="project" value="InterPro"/>
</dbReference>
<reference evidence="1 2" key="1">
    <citation type="journal article" date="2013" name="Int. J. Syst. Evol. Microbiol.">
        <title>Tumebacillus flagellatus sp. nov., an alpha-amylase/pullulanase-producing bacterium isolated from cassava wastewater.</title>
        <authorList>
            <person name="Wang Q."/>
            <person name="Xie N."/>
            <person name="Qin Y."/>
            <person name="Shen N."/>
            <person name="Zhu J."/>
            <person name="Mi H."/>
            <person name="Huang R."/>
        </authorList>
    </citation>
    <scope>NUCLEOTIDE SEQUENCE [LARGE SCALE GENOMIC DNA]</scope>
    <source>
        <strain evidence="1 2">GST4</strain>
    </source>
</reference>
<dbReference type="Pfam" id="PF04245">
    <property type="entry name" value="NA37"/>
    <property type="match status" value="1"/>
</dbReference>
<keyword evidence="2" id="KW-1185">Reference proteome</keyword>
<gene>
    <name evidence="1" type="ORF">EL26_17690</name>
</gene>
<organism evidence="1 2">
    <name type="scientific">Tumebacillus flagellatus</name>
    <dbReference type="NCBI Taxonomy" id="1157490"/>
    <lineage>
        <taxon>Bacteria</taxon>
        <taxon>Bacillati</taxon>
        <taxon>Bacillota</taxon>
        <taxon>Bacilli</taxon>
        <taxon>Bacillales</taxon>
        <taxon>Alicyclobacillaceae</taxon>
        <taxon>Tumebacillus</taxon>
    </lineage>
</organism>
<evidence type="ECO:0000313" key="1">
    <source>
        <dbReference type="EMBL" id="KEO82003.1"/>
    </source>
</evidence>
<protein>
    <recommendedName>
        <fullName evidence="3">Nucleoid-associated protein</fullName>
    </recommendedName>
</protein>
<evidence type="ECO:0000313" key="2">
    <source>
        <dbReference type="Proteomes" id="UP000027931"/>
    </source>
</evidence>
<proteinExistence type="predicted"/>
<name>A0A074LQ80_9BACL</name>
<sequence length="351" mass="41328">MINFLQAELDKYIIHKVGNKLRQEGINISRNTTTVIDESIREVFLRFLLSPFNNNENIYRFHHPTNLELNEVYTYALEIMKDNNLLKEYSVNIARHLYECSVHPKVKSGELYIVLLKNCIVNDKSTDAIGIFKTENKDIYIKVKDDNGVFDVMYDDGINVNNLDKGCIVLNDNSGSGFIVSVVDSIGRSNNEAKYWRDDFLSVVPLQTEQFQTEQYLTIFNQFITKVQSNNGKEEQMRLRSKTLDYFTDREFFNTSDFYDSVIKTPEYIEAFEMFKSNYENSNGVDLEEGFKIAPKTVQKMKRRLRNLIRLDTDVEIRVKKLYPDNYDFIERGFDEDKGMFFYKVYFNQEN</sequence>
<comment type="caution">
    <text evidence="1">The sequence shown here is derived from an EMBL/GenBank/DDBJ whole genome shotgun (WGS) entry which is preliminary data.</text>
</comment>
<evidence type="ECO:0008006" key="3">
    <source>
        <dbReference type="Google" id="ProtNLM"/>
    </source>
</evidence>
<dbReference type="eggNOG" id="COG3081">
    <property type="taxonomic scope" value="Bacteria"/>
</dbReference>
<dbReference type="RefSeq" id="WP_038091528.1">
    <property type="nucleotide sequence ID" value="NZ_JMIR01000029.1"/>
</dbReference>
<dbReference type="InterPro" id="IPR007358">
    <property type="entry name" value="Nucleoid_associated_NdpA"/>
</dbReference>